<dbReference type="EMBL" id="CALNXI010000003">
    <property type="protein sequence ID" value="CAH3013842.1"/>
    <property type="molecule type" value="Genomic_DNA"/>
</dbReference>
<organism evidence="1 2">
    <name type="scientific">Porites evermanni</name>
    <dbReference type="NCBI Taxonomy" id="104178"/>
    <lineage>
        <taxon>Eukaryota</taxon>
        <taxon>Metazoa</taxon>
        <taxon>Cnidaria</taxon>
        <taxon>Anthozoa</taxon>
        <taxon>Hexacorallia</taxon>
        <taxon>Scleractinia</taxon>
        <taxon>Fungiina</taxon>
        <taxon>Poritidae</taxon>
        <taxon>Porites</taxon>
    </lineage>
</organism>
<evidence type="ECO:0000313" key="2">
    <source>
        <dbReference type="Proteomes" id="UP001159427"/>
    </source>
</evidence>
<sequence length="242" mass="28102">MQITDVFECPNKTVTRQSSSQRKSRRPCGKLHCLNFVFPAENQTLGPVCRGCEASSSSVSLSMLKVPIVTSRTKQITSELLQWKNKRGRDYFTKQKERRHIRGGQVIVGELKLTLSCYLNLVKERDALVSNDLQVLIYEDRVKDEHLVYERERQRDRENLHNFTHKVVSRDEKQILNNGGGFVLKDNTILDDKRKHRIMKRQTGLAVLSYVEYLAGLKALYKLFVSETGRHEERIKEPNQEI</sequence>
<name>A0ABN8LEE2_9CNID</name>
<comment type="caution">
    <text evidence="1">The sequence shown here is derived from an EMBL/GenBank/DDBJ whole genome shotgun (WGS) entry which is preliminary data.</text>
</comment>
<keyword evidence="2" id="KW-1185">Reference proteome</keyword>
<gene>
    <name evidence="1" type="ORF">PEVE_00022478</name>
</gene>
<dbReference type="Proteomes" id="UP001159427">
    <property type="component" value="Unassembled WGS sequence"/>
</dbReference>
<reference evidence="1 2" key="1">
    <citation type="submission" date="2022-05" db="EMBL/GenBank/DDBJ databases">
        <authorList>
            <consortium name="Genoscope - CEA"/>
            <person name="William W."/>
        </authorList>
    </citation>
    <scope>NUCLEOTIDE SEQUENCE [LARGE SCALE GENOMIC DNA]</scope>
</reference>
<proteinExistence type="predicted"/>
<protein>
    <submittedName>
        <fullName evidence="1">Uncharacterized protein</fullName>
    </submittedName>
</protein>
<evidence type="ECO:0000313" key="1">
    <source>
        <dbReference type="EMBL" id="CAH3013842.1"/>
    </source>
</evidence>
<accession>A0ABN8LEE2</accession>